<evidence type="ECO:0000313" key="3">
    <source>
        <dbReference type="Proteomes" id="UP000654075"/>
    </source>
</evidence>
<accession>A0A813GBV9</accession>
<organism evidence="2 3">
    <name type="scientific">Polarella glacialis</name>
    <name type="common">Dinoflagellate</name>
    <dbReference type="NCBI Taxonomy" id="89957"/>
    <lineage>
        <taxon>Eukaryota</taxon>
        <taxon>Sar</taxon>
        <taxon>Alveolata</taxon>
        <taxon>Dinophyceae</taxon>
        <taxon>Suessiales</taxon>
        <taxon>Suessiaceae</taxon>
        <taxon>Polarella</taxon>
    </lineage>
</organism>
<feature type="region of interest" description="Disordered" evidence="1">
    <location>
        <begin position="36"/>
        <end position="104"/>
    </location>
</feature>
<comment type="caution">
    <text evidence="2">The sequence shown here is derived from an EMBL/GenBank/DDBJ whole genome shotgun (WGS) entry which is preliminary data.</text>
</comment>
<gene>
    <name evidence="2" type="ORF">PGLA1383_LOCUS40935</name>
</gene>
<protein>
    <submittedName>
        <fullName evidence="2">Uncharacterized protein</fullName>
    </submittedName>
</protein>
<evidence type="ECO:0000313" key="2">
    <source>
        <dbReference type="EMBL" id="CAE8623697.1"/>
    </source>
</evidence>
<feature type="compositionally biased region" description="Polar residues" evidence="1">
    <location>
        <begin position="43"/>
        <end position="61"/>
    </location>
</feature>
<dbReference type="EMBL" id="CAJNNV010028219">
    <property type="protein sequence ID" value="CAE8623697.1"/>
    <property type="molecule type" value="Genomic_DNA"/>
</dbReference>
<dbReference type="AlphaFoldDB" id="A0A813GBV9"/>
<reference evidence="2" key="1">
    <citation type="submission" date="2021-02" db="EMBL/GenBank/DDBJ databases">
        <authorList>
            <person name="Dougan E. K."/>
            <person name="Rhodes N."/>
            <person name="Thang M."/>
            <person name="Chan C."/>
        </authorList>
    </citation>
    <scope>NUCLEOTIDE SEQUENCE</scope>
</reference>
<name>A0A813GBV9_POLGL</name>
<sequence>MHRFRVFFAVVSVFAFGLLWTHLQEYIFPTFPTTDTGTETKTSSDLQPISTDSRSASSRVLIQTRRPGASSTRAKSGSATGTPNQARERAAPSKQSPGGSAPQVELLPSCPGPAAAFCFFGQPRSLMLPIVHVSVRRNLIDAFGAPHSDTFCLFKLAAPVENNGTAVRKYTASSKVELAAAEEVLQPLRIRYLTHEEQKLPEFDPPGKGMCELRIWQQQVAKAACFKMIQEEEGRLGCRYSYVFLVRPDLLWVRRFPKFTNFENEAWEGATIVRDLFQMLTRKTAEAYFKVPLTCVVDKTSSGETFMAVVYSRSLSNVRYQCMPGHCDHDMDAAWVHKPHTLPDWRKWACLQPCTLMRIEWDPAQSAIRADMSEWGCADRSGCNLAFRCERDRCKRMESLSHGEAVSRVEFWGAAPLCEGPCHADILAEGKRLGKKAAGVLQQCEDGLSPA</sequence>
<proteinExistence type="predicted"/>
<feature type="compositionally biased region" description="Polar residues" evidence="1">
    <location>
        <begin position="69"/>
        <end position="85"/>
    </location>
</feature>
<dbReference type="Proteomes" id="UP000654075">
    <property type="component" value="Unassembled WGS sequence"/>
</dbReference>
<evidence type="ECO:0000256" key="1">
    <source>
        <dbReference type="SAM" id="MobiDB-lite"/>
    </source>
</evidence>
<keyword evidence="3" id="KW-1185">Reference proteome</keyword>